<evidence type="ECO:0000256" key="7">
    <source>
        <dbReference type="ARBA" id="ARBA00023014"/>
    </source>
</evidence>
<evidence type="ECO:0000256" key="6">
    <source>
        <dbReference type="ARBA" id="ARBA00023004"/>
    </source>
</evidence>
<dbReference type="FunFam" id="3.30.1370.70:FF:000002">
    <property type="entry name" value="NFU1 iron-sulfur cluster scaffold homolog, mitochondrial"/>
    <property type="match status" value="1"/>
</dbReference>
<evidence type="ECO:0000256" key="2">
    <source>
        <dbReference type="ARBA" id="ARBA00006420"/>
    </source>
</evidence>
<dbReference type="SUPFAM" id="SSF110836">
    <property type="entry name" value="Hypothetical protein SAV1430"/>
    <property type="match status" value="1"/>
</dbReference>
<comment type="similarity">
    <text evidence="2">Belongs to the NifU family.</text>
</comment>
<protein>
    <recommendedName>
        <fullName evidence="3">NFU1 iron-sulfur cluster scaffold homolog, mitochondrial</fullName>
    </recommendedName>
    <alternativeName>
        <fullName evidence="11">HIRA-interacting protein 5</fullName>
    </alternativeName>
</protein>
<evidence type="ECO:0000256" key="5">
    <source>
        <dbReference type="ARBA" id="ARBA00022946"/>
    </source>
</evidence>
<dbReference type="GO" id="GO:0016226">
    <property type="term" value="P:iron-sulfur cluster assembly"/>
    <property type="evidence" value="ECO:0007669"/>
    <property type="project" value="InterPro"/>
</dbReference>
<dbReference type="InterPro" id="IPR001075">
    <property type="entry name" value="NIF_FeS_clus_asmbl_NifU_C"/>
</dbReference>
<dbReference type="InterPro" id="IPR034904">
    <property type="entry name" value="FSCA_dom_sf"/>
</dbReference>
<proteinExistence type="inferred from homology"/>
<dbReference type="PANTHER" id="PTHR11178:SF46">
    <property type="entry name" value="NFU1 IRON-SULFUR CLUSTER SCAFFOLD HOMOLOG, MITOCHONDRIAL"/>
    <property type="match status" value="1"/>
</dbReference>
<organism evidence="13 14">
    <name type="scientific">Crenichthys baileyi</name>
    <name type="common">White River springfish</name>
    <dbReference type="NCBI Taxonomy" id="28760"/>
    <lineage>
        <taxon>Eukaryota</taxon>
        <taxon>Metazoa</taxon>
        <taxon>Chordata</taxon>
        <taxon>Craniata</taxon>
        <taxon>Vertebrata</taxon>
        <taxon>Euteleostomi</taxon>
        <taxon>Actinopterygii</taxon>
        <taxon>Neopterygii</taxon>
        <taxon>Teleostei</taxon>
        <taxon>Neoteleostei</taxon>
        <taxon>Acanthomorphata</taxon>
        <taxon>Ovalentaria</taxon>
        <taxon>Atherinomorphae</taxon>
        <taxon>Cyprinodontiformes</taxon>
        <taxon>Goodeidae</taxon>
        <taxon>Crenichthys</taxon>
    </lineage>
</organism>
<evidence type="ECO:0000256" key="1">
    <source>
        <dbReference type="ARBA" id="ARBA00004173"/>
    </source>
</evidence>
<comment type="caution">
    <text evidence="13">The sequence shown here is derived from an EMBL/GenBank/DDBJ whole genome shotgun (WGS) entry which is preliminary data.</text>
</comment>
<evidence type="ECO:0000256" key="3">
    <source>
        <dbReference type="ARBA" id="ARBA00018782"/>
    </source>
</evidence>
<dbReference type="Gene3D" id="3.30.300.130">
    <property type="entry name" value="Fe-S cluster assembly (FSCA)"/>
    <property type="match status" value="1"/>
</dbReference>
<sequence length="298" mass="33334">MATSAQVGRLLGISARFLRPLASSGCQSSILCWPSQARASNRWPQNLVWVVPGRTMFVQTQDTPNPNSLKFLPGRTILEEGTMNFAGPRDAFCSPLARQLFRIDGVKSVFLGPDFITITKSDETMEWKVIKPDVYAAIMDFFTSGLPVVNEGSNPSADTAPSEEDDEVVAMIKELLDTRIRPTVQEDGGDIRYRGFEDGIVKLKLQGACTSCPSSIVTLKNGIQNMLQFYIPEVEAVEEVKEDEDDEAVQRLTNKKLPLKKEVGLDQSERDGRRRLDLREVGRRRDWLIGVPSFLRPE</sequence>
<comment type="subcellular location">
    <subcellularLocation>
        <location evidence="1">Mitochondrion</location>
    </subcellularLocation>
</comment>
<name>A0AAV9SQU4_9TELE</name>
<dbReference type="SUPFAM" id="SSF117916">
    <property type="entry name" value="Fe-S cluster assembly (FSCA) domain-like"/>
    <property type="match status" value="1"/>
</dbReference>
<accession>A0AAV9SQU4</accession>
<dbReference type="InterPro" id="IPR036498">
    <property type="entry name" value="Nfu/NifU_N_sf"/>
</dbReference>
<evidence type="ECO:0000256" key="11">
    <source>
        <dbReference type="ARBA" id="ARBA00076495"/>
    </source>
</evidence>
<keyword evidence="5" id="KW-0809">Transit peptide</keyword>
<keyword evidence="7" id="KW-0411">Iron-sulfur</keyword>
<comment type="subunit">
    <text evidence="10">Monomer and homohexamer; the apo-NFU1 is a monomer, while the holo-NFU1 is a hexamer composed of a trimer of dimer that is probably linked by some 4Fe-4S cluster. Interacts with HIRA and EPM2A/laforin. Interacts with BOLA3. Interacts with HSPA9.</text>
</comment>
<gene>
    <name evidence="13" type="primary">NFU1</name>
    <name evidence="13" type="ORF">CRENBAI_017042</name>
</gene>
<keyword evidence="8" id="KW-0496">Mitochondrion</keyword>
<feature type="domain" description="Scaffold protein Nfu/NifU N-terminal" evidence="12">
    <location>
        <begin position="58"/>
        <end position="145"/>
    </location>
</feature>
<dbReference type="PANTHER" id="PTHR11178">
    <property type="entry name" value="IRON-SULFUR CLUSTER SCAFFOLD PROTEIN NFU-RELATED"/>
    <property type="match status" value="1"/>
</dbReference>
<evidence type="ECO:0000259" key="12">
    <source>
        <dbReference type="SMART" id="SM00932"/>
    </source>
</evidence>
<evidence type="ECO:0000256" key="8">
    <source>
        <dbReference type="ARBA" id="ARBA00023128"/>
    </source>
</evidence>
<dbReference type="GO" id="GO:0005739">
    <property type="term" value="C:mitochondrion"/>
    <property type="evidence" value="ECO:0007669"/>
    <property type="project" value="UniProtKB-SubCell"/>
</dbReference>
<keyword evidence="4" id="KW-0479">Metal-binding</keyword>
<evidence type="ECO:0000256" key="4">
    <source>
        <dbReference type="ARBA" id="ARBA00022723"/>
    </source>
</evidence>
<dbReference type="AlphaFoldDB" id="A0AAV9SQU4"/>
<dbReference type="Proteomes" id="UP001311232">
    <property type="component" value="Unassembled WGS sequence"/>
</dbReference>
<dbReference type="Pfam" id="PF01106">
    <property type="entry name" value="NifU"/>
    <property type="match status" value="1"/>
</dbReference>
<reference evidence="13 14" key="1">
    <citation type="submission" date="2021-06" db="EMBL/GenBank/DDBJ databases">
        <authorList>
            <person name="Palmer J.M."/>
        </authorList>
    </citation>
    <scope>NUCLEOTIDE SEQUENCE [LARGE SCALE GENOMIC DNA]</scope>
    <source>
        <strain evidence="13 14">MEX-2019</strain>
        <tissue evidence="13">Muscle</tissue>
    </source>
</reference>
<dbReference type="GO" id="GO:0005506">
    <property type="term" value="F:iron ion binding"/>
    <property type="evidence" value="ECO:0007669"/>
    <property type="project" value="InterPro"/>
</dbReference>
<evidence type="ECO:0000313" key="13">
    <source>
        <dbReference type="EMBL" id="KAK5623275.1"/>
    </source>
</evidence>
<dbReference type="InterPro" id="IPR014824">
    <property type="entry name" value="Nfu/NifU_N"/>
</dbReference>
<dbReference type="SMART" id="SM00932">
    <property type="entry name" value="Nfu_N"/>
    <property type="match status" value="1"/>
</dbReference>
<keyword evidence="14" id="KW-1185">Reference proteome</keyword>
<evidence type="ECO:0000256" key="10">
    <source>
        <dbReference type="ARBA" id="ARBA00062506"/>
    </source>
</evidence>
<evidence type="ECO:0000256" key="9">
    <source>
        <dbReference type="ARBA" id="ARBA00057718"/>
    </source>
</evidence>
<dbReference type="GO" id="GO:0051536">
    <property type="term" value="F:iron-sulfur cluster binding"/>
    <property type="evidence" value="ECO:0007669"/>
    <property type="project" value="UniProtKB-KW"/>
</dbReference>
<comment type="function">
    <text evidence="9">Iron-sulfur cluster scaffold protein which can assemble [4Fe-4S] clusters and deliver them to target proteins.</text>
</comment>
<evidence type="ECO:0000313" key="14">
    <source>
        <dbReference type="Proteomes" id="UP001311232"/>
    </source>
</evidence>
<dbReference type="Pfam" id="PF08712">
    <property type="entry name" value="Nfu_N"/>
    <property type="match status" value="1"/>
</dbReference>
<dbReference type="EMBL" id="JAHHUM010000039">
    <property type="protein sequence ID" value="KAK5623275.1"/>
    <property type="molecule type" value="Genomic_DNA"/>
</dbReference>
<keyword evidence="6" id="KW-0408">Iron</keyword>
<dbReference type="FunFam" id="3.30.300.130:FF:000001">
    <property type="entry name" value="NFU1 iron-sulfur cluster scaffold"/>
    <property type="match status" value="1"/>
</dbReference>
<dbReference type="Gene3D" id="3.30.1370.70">
    <property type="entry name" value="Scaffold protein Nfu/NifU, N-terminal domain"/>
    <property type="match status" value="1"/>
</dbReference>